<name>A0A195DGN6_9HYME</name>
<protein>
    <submittedName>
        <fullName evidence="1">Uncharacterized protein</fullName>
    </submittedName>
</protein>
<accession>A0A195DGN6</accession>
<organism evidence="1 2">
    <name type="scientific">Trachymyrmex cornetzi</name>
    <dbReference type="NCBI Taxonomy" id="471704"/>
    <lineage>
        <taxon>Eukaryota</taxon>
        <taxon>Metazoa</taxon>
        <taxon>Ecdysozoa</taxon>
        <taxon>Arthropoda</taxon>
        <taxon>Hexapoda</taxon>
        <taxon>Insecta</taxon>
        <taxon>Pterygota</taxon>
        <taxon>Neoptera</taxon>
        <taxon>Endopterygota</taxon>
        <taxon>Hymenoptera</taxon>
        <taxon>Apocrita</taxon>
        <taxon>Aculeata</taxon>
        <taxon>Formicoidea</taxon>
        <taxon>Formicidae</taxon>
        <taxon>Myrmicinae</taxon>
        <taxon>Trachymyrmex</taxon>
    </lineage>
</organism>
<dbReference type="Proteomes" id="UP000078492">
    <property type="component" value="Unassembled WGS sequence"/>
</dbReference>
<keyword evidence="2" id="KW-1185">Reference proteome</keyword>
<evidence type="ECO:0000313" key="1">
    <source>
        <dbReference type="EMBL" id="KYN11624.1"/>
    </source>
</evidence>
<gene>
    <name evidence="1" type="ORF">ALC57_16213</name>
</gene>
<sequence length="79" mass="9105">MPHPKPNALPHVEVLVLQKNLLFSILAQFDQPMLYLRAHPYLSDDPSTMCSASCLNCSYRKSYQWETINPEEMVHCKLA</sequence>
<proteinExistence type="predicted"/>
<reference evidence="1 2" key="1">
    <citation type="submission" date="2015-09" db="EMBL/GenBank/DDBJ databases">
        <title>Trachymyrmex cornetzi WGS genome.</title>
        <authorList>
            <person name="Nygaard S."/>
            <person name="Hu H."/>
            <person name="Boomsma J."/>
            <person name="Zhang G."/>
        </authorList>
    </citation>
    <scope>NUCLEOTIDE SEQUENCE [LARGE SCALE GENOMIC DNA]</scope>
    <source>
        <strain evidence="1">Tcor2-1</strain>
        <tissue evidence="1">Whole body</tissue>
    </source>
</reference>
<dbReference type="AlphaFoldDB" id="A0A195DGN6"/>
<dbReference type="EMBL" id="KQ980903">
    <property type="protein sequence ID" value="KYN11624.1"/>
    <property type="molecule type" value="Genomic_DNA"/>
</dbReference>
<evidence type="ECO:0000313" key="2">
    <source>
        <dbReference type="Proteomes" id="UP000078492"/>
    </source>
</evidence>